<feature type="transmembrane region" description="Helical" evidence="7">
    <location>
        <begin position="102"/>
        <end position="125"/>
    </location>
</feature>
<evidence type="ECO:0000313" key="9">
    <source>
        <dbReference type="Proteomes" id="UP001190926"/>
    </source>
</evidence>
<keyword evidence="3" id="KW-0732">Signal</keyword>
<dbReference type="InterPro" id="IPR009606">
    <property type="entry name" value="DEAL/Modifying_wall_lignin1/2"/>
</dbReference>
<keyword evidence="5 7" id="KW-0472">Membrane</keyword>
<dbReference type="GO" id="GO:0012505">
    <property type="term" value="C:endomembrane system"/>
    <property type="evidence" value="ECO:0007669"/>
    <property type="project" value="UniProtKB-SubCell"/>
</dbReference>
<organism evidence="8 9">
    <name type="scientific">Perilla frutescens var. hirtella</name>
    <name type="common">Perilla citriodora</name>
    <name type="synonym">Perilla setoyensis</name>
    <dbReference type="NCBI Taxonomy" id="608512"/>
    <lineage>
        <taxon>Eukaryota</taxon>
        <taxon>Viridiplantae</taxon>
        <taxon>Streptophyta</taxon>
        <taxon>Embryophyta</taxon>
        <taxon>Tracheophyta</taxon>
        <taxon>Spermatophyta</taxon>
        <taxon>Magnoliopsida</taxon>
        <taxon>eudicotyledons</taxon>
        <taxon>Gunneridae</taxon>
        <taxon>Pentapetalae</taxon>
        <taxon>asterids</taxon>
        <taxon>lamiids</taxon>
        <taxon>Lamiales</taxon>
        <taxon>Lamiaceae</taxon>
        <taxon>Nepetoideae</taxon>
        <taxon>Elsholtzieae</taxon>
        <taxon>Perilla</taxon>
    </lineage>
</organism>
<dbReference type="InterPro" id="IPR052222">
    <property type="entry name" value="DESIGUAL"/>
</dbReference>
<keyword evidence="2 7" id="KW-0812">Transmembrane</keyword>
<evidence type="ECO:0000313" key="8">
    <source>
        <dbReference type="EMBL" id="KAH6831266.1"/>
    </source>
</evidence>
<evidence type="ECO:0000256" key="1">
    <source>
        <dbReference type="ARBA" id="ARBA00004127"/>
    </source>
</evidence>
<evidence type="ECO:0000256" key="3">
    <source>
        <dbReference type="ARBA" id="ARBA00022729"/>
    </source>
</evidence>
<evidence type="ECO:0000256" key="4">
    <source>
        <dbReference type="ARBA" id="ARBA00022989"/>
    </source>
</evidence>
<evidence type="ECO:0000256" key="6">
    <source>
        <dbReference type="ARBA" id="ARBA00029467"/>
    </source>
</evidence>
<evidence type="ECO:0000256" key="5">
    <source>
        <dbReference type="ARBA" id="ARBA00023136"/>
    </source>
</evidence>
<accession>A0AAD4P9H9</accession>
<comment type="similarity">
    <text evidence="6">Belongs to the DESIGUAL family.</text>
</comment>
<proteinExistence type="inferred from homology"/>
<protein>
    <submittedName>
        <fullName evidence="8">Uncharacterized protein</fullName>
    </submittedName>
</protein>
<dbReference type="Proteomes" id="UP001190926">
    <property type="component" value="Unassembled WGS sequence"/>
</dbReference>
<evidence type="ECO:0000256" key="2">
    <source>
        <dbReference type="ARBA" id="ARBA00022692"/>
    </source>
</evidence>
<dbReference type="PANTHER" id="PTHR31769">
    <property type="entry name" value="OS07G0462200 PROTEIN-RELATED"/>
    <property type="match status" value="1"/>
</dbReference>
<dbReference type="EMBL" id="SDAM02000091">
    <property type="protein sequence ID" value="KAH6831266.1"/>
    <property type="molecule type" value="Genomic_DNA"/>
</dbReference>
<evidence type="ECO:0000256" key="7">
    <source>
        <dbReference type="SAM" id="Phobius"/>
    </source>
</evidence>
<reference evidence="8 9" key="1">
    <citation type="journal article" date="2021" name="Nat. Commun.">
        <title>Incipient diploidization of the medicinal plant Perilla within 10,000 years.</title>
        <authorList>
            <person name="Zhang Y."/>
            <person name="Shen Q."/>
            <person name="Leng L."/>
            <person name="Zhang D."/>
            <person name="Chen S."/>
            <person name="Shi Y."/>
            <person name="Ning Z."/>
            <person name="Chen S."/>
        </authorList>
    </citation>
    <scope>NUCLEOTIDE SEQUENCE [LARGE SCALE GENOMIC DNA]</scope>
    <source>
        <strain evidence="9">cv. PC099</strain>
    </source>
</reference>
<feature type="transmembrane region" description="Helical" evidence="7">
    <location>
        <begin position="59"/>
        <end position="82"/>
    </location>
</feature>
<dbReference type="Pfam" id="PF06749">
    <property type="entry name" value="DUF1218"/>
    <property type="match status" value="1"/>
</dbReference>
<comment type="caution">
    <text evidence="8">The sequence shown here is derived from an EMBL/GenBank/DDBJ whole genome shotgun (WGS) entry which is preliminary data.</text>
</comment>
<sequence length="194" mass="21083">MLHQLHMRSLNQYNFILFFSAIIASALISFALCLAAELNKSKKNDLRFNGKLCYLPQSSAFGLGIAALICLSIPQMIGSFFICRKFHLKECSKVKKPSFSCILMVLSWISFGIAVVLISGASSMSRSQQFGEGWLDGECYLVKDGVYVGSALLGLLALGSTLGSGAITMRQTQAEEDRKVHAQVDESAEIDGGN</sequence>
<comment type="subcellular location">
    <subcellularLocation>
        <location evidence="1">Endomembrane system</location>
        <topology evidence="1">Multi-pass membrane protein</topology>
    </subcellularLocation>
</comment>
<name>A0AAD4P9H9_PERFH</name>
<keyword evidence="9" id="KW-1185">Reference proteome</keyword>
<gene>
    <name evidence="8" type="ORF">C2S53_009461</name>
</gene>
<keyword evidence="4 7" id="KW-1133">Transmembrane helix</keyword>
<feature type="transmembrane region" description="Helical" evidence="7">
    <location>
        <begin position="145"/>
        <end position="169"/>
    </location>
</feature>
<dbReference type="AlphaFoldDB" id="A0AAD4P9H9"/>